<accession>A0A813K6J3</accession>
<feature type="non-terminal residue" evidence="2">
    <location>
        <position position="77"/>
    </location>
</feature>
<evidence type="ECO:0008006" key="4">
    <source>
        <dbReference type="Google" id="ProtNLM"/>
    </source>
</evidence>
<dbReference type="InterPro" id="IPR020103">
    <property type="entry name" value="PsdUridine_synth_cat_dom_sf"/>
</dbReference>
<dbReference type="Gene3D" id="3.30.2350.10">
    <property type="entry name" value="Pseudouridine synthase"/>
    <property type="match status" value="1"/>
</dbReference>
<proteinExistence type="inferred from homology"/>
<dbReference type="EMBL" id="CAJNNW010027939">
    <property type="protein sequence ID" value="CAE8693876.1"/>
    <property type="molecule type" value="Genomic_DNA"/>
</dbReference>
<dbReference type="GO" id="GO:0009982">
    <property type="term" value="F:pseudouridine synthase activity"/>
    <property type="evidence" value="ECO:0007669"/>
    <property type="project" value="InterPro"/>
</dbReference>
<dbReference type="GO" id="GO:0003723">
    <property type="term" value="F:RNA binding"/>
    <property type="evidence" value="ECO:0007669"/>
    <property type="project" value="InterPro"/>
</dbReference>
<protein>
    <recommendedName>
        <fullName evidence="4">Pseudouridine synthase</fullName>
    </recommendedName>
</protein>
<dbReference type="AlphaFoldDB" id="A0A813K6J3"/>
<dbReference type="PANTHER" id="PTHR21600:SF44">
    <property type="entry name" value="RIBOSOMAL LARGE SUBUNIT PSEUDOURIDINE SYNTHASE D"/>
    <property type="match status" value="1"/>
</dbReference>
<reference evidence="2" key="1">
    <citation type="submission" date="2021-02" db="EMBL/GenBank/DDBJ databases">
        <authorList>
            <person name="Dougan E. K."/>
            <person name="Rhodes N."/>
            <person name="Thang M."/>
            <person name="Chan C."/>
        </authorList>
    </citation>
    <scope>NUCLEOTIDE SEQUENCE</scope>
</reference>
<evidence type="ECO:0000313" key="3">
    <source>
        <dbReference type="Proteomes" id="UP000626109"/>
    </source>
</evidence>
<dbReference type="PANTHER" id="PTHR21600">
    <property type="entry name" value="MITOCHONDRIAL RNA PSEUDOURIDINE SYNTHASE"/>
    <property type="match status" value="1"/>
</dbReference>
<organism evidence="2 3">
    <name type="scientific">Polarella glacialis</name>
    <name type="common">Dinoflagellate</name>
    <dbReference type="NCBI Taxonomy" id="89957"/>
    <lineage>
        <taxon>Eukaryota</taxon>
        <taxon>Sar</taxon>
        <taxon>Alveolata</taxon>
        <taxon>Dinophyceae</taxon>
        <taxon>Suessiales</taxon>
        <taxon>Suessiaceae</taxon>
        <taxon>Polarella</taxon>
    </lineage>
</organism>
<dbReference type="SUPFAM" id="SSF55120">
    <property type="entry name" value="Pseudouridine synthase"/>
    <property type="match status" value="1"/>
</dbReference>
<evidence type="ECO:0000313" key="2">
    <source>
        <dbReference type="EMBL" id="CAE8693876.1"/>
    </source>
</evidence>
<comment type="caution">
    <text evidence="2">The sequence shown here is derived from an EMBL/GenBank/DDBJ whole genome shotgun (WGS) entry which is preliminary data.</text>
</comment>
<gene>
    <name evidence="2" type="ORF">PGLA2088_LOCUS28575</name>
</gene>
<dbReference type="Proteomes" id="UP000626109">
    <property type="component" value="Unassembled WGS sequence"/>
</dbReference>
<dbReference type="GO" id="GO:0000455">
    <property type="term" value="P:enzyme-directed rRNA pseudouridine synthesis"/>
    <property type="evidence" value="ECO:0007669"/>
    <property type="project" value="TreeGrafter"/>
</dbReference>
<feature type="non-terminal residue" evidence="2">
    <location>
        <position position="1"/>
    </location>
</feature>
<sequence>TGRRHQIRVHTAHIGHPTACDGKYSTLATFRSDLEFCSRSFVHRCRLVFRDSSGVEHEAFAPLPLDLQSCLGALQPR</sequence>
<evidence type="ECO:0000256" key="1">
    <source>
        <dbReference type="ARBA" id="ARBA00010876"/>
    </source>
</evidence>
<dbReference type="InterPro" id="IPR050188">
    <property type="entry name" value="RluA_PseudoU_synthase"/>
</dbReference>
<name>A0A813K6J3_POLGL</name>
<comment type="similarity">
    <text evidence="1">Belongs to the pseudouridine synthase RluA family.</text>
</comment>